<evidence type="ECO:0000313" key="5">
    <source>
        <dbReference type="EMBL" id="KAI1717288.1"/>
    </source>
</evidence>
<dbReference type="SMART" id="SM00950">
    <property type="entry name" value="Piwi"/>
    <property type="match status" value="1"/>
</dbReference>
<dbReference type="SUPFAM" id="SSF101690">
    <property type="entry name" value="PAZ domain"/>
    <property type="match status" value="1"/>
</dbReference>
<dbReference type="InterPro" id="IPR036085">
    <property type="entry name" value="PAZ_dom_sf"/>
</dbReference>
<gene>
    <name evidence="5" type="ORF">DdX_07028</name>
</gene>
<dbReference type="EMBL" id="JAKKPZ010000009">
    <property type="protein sequence ID" value="KAI1717288.1"/>
    <property type="molecule type" value="Genomic_DNA"/>
</dbReference>
<protein>
    <submittedName>
        <fullName evidence="5">Piwi domain-containing protein</fullName>
    </submittedName>
</protein>
<dbReference type="Gene3D" id="2.170.260.10">
    <property type="entry name" value="paz domain"/>
    <property type="match status" value="1"/>
</dbReference>
<dbReference type="CDD" id="cd02846">
    <property type="entry name" value="PAZ_argonaute_like"/>
    <property type="match status" value="1"/>
</dbReference>
<evidence type="ECO:0000313" key="6">
    <source>
        <dbReference type="Proteomes" id="UP001201812"/>
    </source>
</evidence>
<comment type="caution">
    <text evidence="5">The sequence shown here is derived from an EMBL/GenBank/DDBJ whole genome shotgun (WGS) entry which is preliminary data.</text>
</comment>
<dbReference type="Pfam" id="PF02170">
    <property type="entry name" value="PAZ"/>
    <property type="match status" value="1"/>
</dbReference>
<feature type="domain" description="PAZ" evidence="3">
    <location>
        <begin position="305"/>
        <end position="420"/>
    </location>
</feature>
<feature type="compositionally biased region" description="Basic and acidic residues" evidence="2">
    <location>
        <begin position="10"/>
        <end position="19"/>
    </location>
</feature>
<dbReference type="SMART" id="SM00949">
    <property type="entry name" value="PAZ"/>
    <property type="match status" value="1"/>
</dbReference>
<feature type="domain" description="Piwi" evidence="4">
    <location>
        <begin position="591"/>
        <end position="895"/>
    </location>
</feature>
<dbReference type="SUPFAM" id="SSF53098">
    <property type="entry name" value="Ribonuclease H-like"/>
    <property type="match status" value="1"/>
</dbReference>
<dbReference type="InterPro" id="IPR036397">
    <property type="entry name" value="RNaseH_sf"/>
</dbReference>
<dbReference type="PROSITE" id="PS50822">
    <property type="entry name" value="PIWI"/>
    <property type="match status" value="1"/>
</dbReference>
<evidence type="ECO:0000256" key="2">
    <source>
        <dbReference type="SAM" id="MobiDB-lite"/>
    </source>
</evidence>
<evidence type="ECO:0000259" key="4">
    <source>
        <dbReference type="PROSITE" id="PS50822"/>
    </source>
</evidence>
<dbReference type="PROSITE" id="PS50821">
    <property type="entry name" value="PAZ"/>
    <property type="match status" value="1"/>
</dbReference>
<dbReference type="Gene3D" id="3.30.420.10">
    <property type="entry name" value="Ribonuclease H-like superfamily/Ribonuclease H"/>
    <property type="match status" value="1"/>
</dbReference>
<dbReference type="Pfam" id="PF02171">
    <property type="entry name" value="Piwi"/>
    <property type="match status" value="1"/>
</dbReference>
<organism evidence="5 6">
    <name type="scientific">Ditylenchus destructor</name>
    <dbReference type="NCBI Taxonomy" id="166010"/>
    <lineage>
        <taxon>Eukaryota</taxon>
        <taxon>Metazoa</taxon>
        <taxon>Ecdysozoa</taxon>
        <taxon>Nematoda</taxon>
        <taxon>Chromadorea</taxon>
        <taxon>Rhabditida</taxon>
        <taxon>Tylenchina</taxon>
        <taxon>Tylenchomorpha</taxon>
        <taxon>Sphaerularioidea</taxon>
        <taxon>Anguinidae</taxon>
        <taxon>Anguininae</taxon>
        <taxon>Ditylenchus</taxon>
    </lineage>
</organism>
<dbReference type="InterPro" id="IPR012337">
    <property type="entry name" value="RNaseH-like_sf"/>
</dbReference>
<evidence type="ECO:0000259" key="3">
    <source>
        <dbReference type="PROSITE" id="PS50821"/>
    </source>
</evidence>
<sequence length="935" mass="104911">MQQQRPTGPRSEHGSHGTKESGGSGDIRRVKTRLIDEISQEFQSRGIAVGDPHIEEQKPPGTSGAQLKVISNVYGVKMANVPVFRYDITISALFGGRREGKRIEFTKRSKEDSVIVDRKKMCRVVFKAMVAKHQDVFGDEFACFYDLQCILVTMQELDLGPKDEHVFELDRDDCANVPELQRFAGVEMLARKVRDAFQLTLGDLSHLTNDTTAQNHSLASFIELATSQSPLFNPDEHLILGGGKNFLLKPEHYGFTQEDSPNLSDSKYLAVGAHKSVRYVEGPRGRENRHVGLIVETKKTPFHISDQTLMEKAAAIIGPNSIGQAGQMRPGDISRLHSQFKLLHIEVRYGRRGRDVRVSGVKNNTARGTPLDVQGQQVSVEEYYKVKYDIVLRWPEAPLASALERGRTNFYPLEVCYVKDFQRAQLNQLNSREVATMIRACAVPPPILKRQTEKNVEALELHTSQYLSSAGIKITVTPLTAAARRLPNPVIQYRGGSIETNEDGKWQLKDSFVVPATCEKWAMYMIPGGTGEADRRNRFTLENLVSFSKEFVRMCQACGMHIRSPADIRQINSTVEEVEQTMQICRDEKCDLVFFVTADAITNLHNVIKSCEQRYQVLTQDLKMNNAFEITTRGKRDTMRNIVCKTNQKLGGLNYTVIIKDPATRSMIESGTLVIGLGVSHAGAMGNYERARGAVPDIPSVIGYAANMKPDPFDFVGDYVFDEPRRDEKFSTVATIVTNCIERFRKNRNQDPTRVIMYRNGTSEGQYGMALQYEVPLIKHALQGLDLPECKLTVLVSQKAHNIRLFTSPMPEKTEISLPNGRTKKLNVNIKPGTGTARTPRYTVLLDESKFPMDMIESFTYGLSYAHQIINSPTSLPSPAYIALLYAKRGRALFNEAKRAGYQIPYLDNEAVDFQGISETLSYSTTILLDQRVNA</sequence>
<proteinExistence type="inferred from homology"/>
<dbReference type="AlphaFoldDB" id="A0AAD4N5D2"/>
<name>A0AAD4N5D2_9BILA</name>
<reference evidence="5" key="1">
    <citation type="submission" date="2022-01" db="EMBL/GenBank/DDBJ databases">
        <title>Genome Sequence Resource for Two Populations of Ditylenchus destructor, the Migratory Endoparasitic Phytonematode.</title>
        <authorList>
            <person name="Zhang H."/>
            <person name="Lin R."/>
            <person name="Xie B."/>
        </authorList>
    </citation>
    <scope>NUCLEOTIDE SEQUENCE</scope>
    <source>
        <strain evidence="5">BazhouSP</strain>
    </source>
</reference>
<dbReference type="PANTHER" id="PTHR22891">
    <property type="entry name" value="EUKARYOTIC TRANSLATION INITIATION FACTOR 2C"/>
    <property type="match status" value="1"/>
</dbReference>
<feature type="region of interest" description="Disordered" evidence="2">
    <location>
        <begin position="1"/>
        <end position="29"/>
    </location>
</feature>
<dbReference type="GO" id="GO:0003723">
    <property type="term" value="F:RNA binding"/>
    <property type="evidence" value="ECO:0007669"/>
    <property type="project" value="InterPro"/>
</dbReference>
<evidence type="ECO:0000256" key="1">
    <source>
        <dbReference type="RuleBase" id="RU361178"/>
    </source>
</evidence>
<dbReference type="Gene3D" id="3.40.50.2300">
    <property type="match status" value="1"/>
</dbReference>
<dbReference type="InterPro" id="IPR003165">
    <property type="entry name" value="Piwi"/>
</dbReference>
<dbReference type="Proteomes" id="UP001201812">
    <property type="component" value="Unassembled WGS sequence"/>
</dbReference>
<keyword evidence="6" id="KW-1185">Reference proteome</keyword>
<accession>A0AAD4N5D2</accession>
<comment type="similarity">
    <text evidence="1">Belongs to the argonaute family.</text>
</comment>
<dbReference type="InterPro" id="IPR003100">
    <property type="entry name" value="PAZ_dom"/>
</dbReference>